<dbReference type="InterPro" id="IPR018747">
    <property type="entry name" value="DUF2299"/>
</dbReference>
<gene>
    <name evidence="1" type="ORF">D1868_03520</name>
</gene>
<evidence type="ECO:0000313" key="2">
    <source>
        <dbReference type="Proteomes" id="UP000423396"/>
    </source>
</evidence>
<proteinExistence type="predicted"/>
<organism evidence="1 2">
    <name type="scientific">Stygiolobus azoricus</name>
    <dbReference type="NCBI Taxonomy" id="41675"/>
    <lineage>
        <taxon>Archaea</taxon>
        <taxon>Thermoproteota</taxon>
        <taxon>Thermoprotei</taxon>
        <taxon>Sulfolobales</taxon>
        <taxon>Sulfolobaceae</taxon>
        <taxon>Stygiolobus</taxon>
    </lineage>
</organism>
<dbReference type="GeneID" id="89225676"/>
<dbReference type="KEGG" id="sazo:D1868_03520"/>
<evidence type="ECO:0000313" key="1">
    <source>
        <dbReference type="EMBL" id="QGR20490.1"/>
    </source>
</evidence>
<protein>
    <submittedName>
        <fullName evidence="1">DUF2299 domain-containing protein</fullName>
    </submittedName>
</protein>
<dbReference type="Proteomes" id="UP000423396">
    <property type="component" value="Chromosome"/>
</dbReference>
<dbReference type="AlphaFoldDB" id="A0A650CRP4"/>
<dbReference type="OrthoDB" id="37165at2157"/>
<sequence length="51" mass="5902">MEFFFNPTCAEIPKSVQIAKIVFMEGLTKNEMLNVVELVKNSAYLTLSWFE</sequence>
<accession>A0A650CRP4</accession>
<reference evidence="1 2" key="1">
    <citation type="submission" date="2019-10" db="EMBL/GenBank/DDBJ databases">
        <title>Genome Sequences from Six Type Strain Members of the Archaeal Family Sulfolobaceae: Acidianus ambivalens, Acidianus infernus, Metallosphaera prunae, Stygiolobus azoricus, Sulfolobus metallicus, and Sulfurisphaera ohwakuensis.</title>
        <authorList>
            <person name="Counts J.A."/>
            <person name="Kelly R.M."/>
        </authorList>
    </citation>
    <scope>NUCLEOTIDE SEQUENCE [LARGE SCALE GENOMIC DNA]</scope>
    <source>
        <strain evidence="1 2">FC6</strain>
    </source>
</reference>
<dbReference type="RefSeq" id="WP_156007940.1">
    <property type="nucleotide sequence ID" value="NZ_CP045483.1"/>
</dbReference>
<dbReference type="Pfam" id="PF10061">
    <property type="entry name" value="DUF2299"/>
    <property type="match status" value="1"/>
</dbReference>
<name>A0A650CRP4_9CREN</name>
<keyword evidence="2" id="KW-1185">Reference proteome</keyword>
<dbReference type="EMBL" id="CP045483">
    <property type="protein sequence ID" value="QGR20490.1"/>
    <property type="molecule type" value="Genomic_DNA"/>
</dbReference>